<dbReference type="GO" id="GO:0005737">
    <property type="term" value="C:cytoplasm"/>
    <property type="evidence" value="ECO:0007669"/>
    <property type="project" value="TreeGrafter"/>
</dbReference>
<feature type="domain" description="Bet v I/Major latex protein" evidence="5">
    <location>
        <begin position="1"/>
        <end position="155"/>
    </location>
</feature>
<evidence type="ECO:0000256" key="3">
    <source>
        <dbReference type="ARBA" id="ARBA00023265"/>
    </source>
</evidence>
<dbReference type="InterPro" id="IPR024949">
    <property type="entry name" value="Bet_v_I_allergen"/>
</dbReference>
<reference evidence="6 7" key="1">
    <citation type="journal article" date="2020" name="Nat. Commun.">
        <title>Genome of Tripterygium wilfordii and identification of cytochrome P450 involved in triptolide biosynthesis.</title>
        <authorList>
            <person name="Tu L."/>
            <person name="Su P."/>
            <person name="Zhang Z."/>
            <person name="Gao L."/>
            <person name="Wang J."/>
            <person name="Hu T."/>
            <person name="Zhou J."/>
            <person name="Zhang Y."/>
            <person name="Zhao Y."/>
            <person name="Liu Y."/>
            <person name="Song Y."/>
            <person name="Tong Y."/>
            <person name="Lu Y."/>
            <person name="Yang J."/>
            <person name="Xu C."/>
            <person name="Jia M."/>
            <person name="Peters R.J."/>
            <person name="Huang L."/>
            <person name="Gao W."/>
        </authorList>
    </citation>
    <scope>NUCLEOTIDE SEQUENCE [LARGE SCALE GENOMIC DNA]</scope>
    <source>
        <strain evidence="7">cv. XIE 37</strain>
        <tissue evidence="6">Leaf</tissue>
    </source>
</reference>
<dbReference type="GO" id="GO:0010427">
    <property type="term" value="F:abscisic acid binding"/>
    <property type="evidence" value="ECO:0007669"/>
    <property type="project" value="InterPro"/>
</dbReference>
<dbReference type="SUPFAM" id="SSF55961">
    <property type="entry name" value="Bet v1-like"/>
    <property type="match status" value="1"/>
</dbReference>
<evidence type="ECO:0000256" key="1">
    <source>
        <dbReference type="ARBA" id="ARBA00009744"/>
    </source>
</evidence>
<dbReference type="PANTHER" id="PTHR31213">
    <property type="entry name" value="OS08G0374000 PROTEIN-RELATED"/>
    <property type="match status" value="1"/>
</dbReference>
<comment type="caution">
    <text evidence="6">The sequence shown here is derived from an EMBL/GenBank/DDBJ whole genome shotgun (WGS) entry which is preliminary data.</text>
</comment>
<dbReference type="GO" id="GO:0004864">
    <property type="term" value="F:protein phosphatase inhibitor activity"/>
    <property type="evidence" value="ECO:0007669"/>
    <property type="project" value="InterPro"/>
</dbReference>
<name>A0A7J7DGR4_TRIWF</name>
<dbReference type="InParanoid" id="A0A7J7DGR4"/>
<dbReference type="InterPro" id="IPR023393">
    <property type="entry name" value="START-like_dom_sf"/>
</dbReference>
<protein>
    <submittedName>
        <fullName evidence="6">Stress and pathogenesis-related protein</fullName>
    </submittedName>
</protein>
<dbReference type="PROSITE" id="PS00451">
    <property type="entry name" value="PATHOGENESIS_BETVI"/>
    <property type="match status" value="1"/>
</dbReference>
<dbReference type="AlphaFoldDB" id="A0A7J7DGR4"/>
<evidence type="ECO:0000313" key="6">
    <source>
        <dbReference type="EMBL" id="KAF5745468.1"/>
    </source>
</evidence>
<proteinExistence type="inferred from homology"/>
<evidence type="ECO:0000313" key="7">
    <source>
        <dbReference type="Proteomes" id="UP000593562"/>
    </source>
</evidence>
<keyword evidence="7" id="KW-1185">Reference proteome</keyword>
<dbReference type="GO" id="GO:0009738">
    <property type="term" value="P:abscisic acid-activated signaling pathway"/>
    <property type="evidence" value="ECO:0007669"/>
    <property type="project" value="InterPro"/>
</dbReference>
<evidence type="ECO:0000256" key="4">
    <source>
        <dbReference type="RuleBase" id="RU000409"/>
    </source>
</evidence>
<dbReference type="Pfam" id="PF00407">
    <property type="entry name" value="Bet_v_1"/>
    <property type="match status" value="1"/>
</dbReference>
<accession>A0A7J7DGR4</accession>
<dbReference type="FunFam" id="3.30.530.20:FF:000007">
    <property type="entry name" value="Major pollen allergen Bet v 1-A"/>
    <property type="match status" value="1"/>
</dbReference>
<dbReference type="SMART" id="SM01037">
    <property type="entry name" value="Bet_v_1"/>
    <property type="match status" value="1"/>
</dbReference>
<dbReference type="Gene3D" id="3.30.530.20">
    <property type="match status" value="1"/>
</dbReference>
<dbReference type="CDD" id="cd07816">
    <property type="entry name" value="Bet_v1-like"/>
    <property type="match status" value="1"/>
</dbReference>
<dbReference type="Proteomes" id="UP000593562">
    <property type="component" value="Unassembled WGS sequence"/>
</dbReference>
<dbReference type="InterPro" id="IPR050279">
    <property type="entry name" value="Plant_def-hormone_signal"/>
</dbReference>
<organism evidence="6 7">
    <name type="scientific">Tripterygium wilfordii</name>
    <name type="common">Thunder God vine</name>
    <dbReference type="NCBI Taxonomy" id="458696"/>
    <lineage>
        <taxon>Eukaryota</taxon>
        <taxon>Viridiplantae</taxon>
        <taxon>Streptophyta</taxon>
        <taxon>Embryophyta</taxon>
        <taxon>Tracheophyta</taxon>
        <taxon>Spermatophyta</taxon>
        <taxon>Magnoliopsida</taxon>
        <taxon>eudicotyledons</taxon>
        <taxon>Gunneridae</taxon>
        <taxon>Pentapetalae</taxon>
        <taxon>rosids</taxon>
        <taxon>fabids</taxon>
        <taxon>Celastrales</taxon>
        <taxon>Celastraceae</taxon>
        <taxon>Tripterygium</taxon>
    </lineage>
</organism>
<gene>
    <name evidence="6" type="ORF">HS088_TW07G01052</name>
</gene>
<keyword evidence="2 4" id="KW-0611">Plant defense</keyword>
<dbReference type="EMBL" id="JAAARO010000007">
    <property type="protein sequence ID" value="KAF5745468.1"/>
    <property type="molecule type" value="Genomic_DNA"/>
</dbReference>
<dbReference type="GO" id="GO:0038023">
    <property type="term" value="F:signaling receptor activity"/>
    <property type="evidence" value="ECO:0007669"/>
    <property type="project" value="InterPro"/>
</dbReference>
<dbReference type="PANTHER" id="PTHR31213:SF55">
    <property type="entry name" value="STRESS-INDUCED PROTEIN SAM22"/>
    <property type="match status" value="1"/>
</dbReference>
<evidence type="ECO:0000259" key="5">
    <source>
        <dbReference type="SMART" id="SM01037"/>
    </source>
</evidence>
<dbReference type="GO" id="GO:0006952">
    <property type="term" value="P:defense response"/>
    <property type="evidence" value="ECO:0007669"/>
    <property type="project" value="UniProtKB-KW"/>
</dbReference>
<evidence type="ECO:0000256" key="2">
    <source>
        <dbReference type="ARBA" id="ARBA00022821"/>
    </source>
</evidence>
<comment type="similarity">
    <text evidence="1 4">Belongs to the BetVI family.</text>
</comment>
<dbReference type="OrthoDB" id="1500546at2759"/>
<dbReference type="InterPro" id="IPR000916">
    <property type="entry name" value="Bet_v_I/MLP"/>
</dbReference>
<dbReference type="GO" id="GO:0005634">
    <property type="term" value="C:nucleus"/>
    <property type="evidence" value="ECO:0007669"/>
    <property type="project" value="TreeGrafter"/>
</dbReference>
<sequence>MGVVTYESENAVAVAPSKLFKAYVLDGVNFFPTVIPAIKRIEILEGDGGAGTIKKITFAGADNQATYVKHEIELVDRDTLSYNYSIIEGDVLRGALEKINSKNKIVASADGGSIWKTTTTYHIKGDIVIPEDKLNEAKEKATAMFKVVEAYLLANPDAY</sequence>
<keyword evidence="3 4" id="KW-0568">Pathogenesis-related protein</keyword>
<dbReference type="PRINTS" id="PR00634">
    <property type="entry name" value="BETALLERGEN"/>
</dbReference>